<dbReference type="InterPro" id="IPR001469">
    <property type="entry name" value="ATP_synth_F1_dsu/esu"/>
</dbReference>
<comment type="subunit">
    <text evidence="8">F-type ATPases have 2 components, CF(1) - the catalytic core - and CF(0) - the membrane proton channel. CF(1) has five subunits: alpha(3), beta(3), gamma(1), delta(1), epsilon(1). CF(0) has three main subunits: a, b and c.</text>
</comment>
<keyword evidence="11" id="KW-1185">Reference proteome</keyword>
<dbReference type="Pfam" id="PF02823">
    <property type="entry name" value="ATP-synt_DE_N"/>
    <property type="match status" value="1"/>
</dbReference>
<keyword evidence="5 8" id="KW-0406">Ion transport</keyword>
<dbReference type="SUPFAM" id="SSF51344">
    <property type="entry name" value="Epsilon subunit of F1F0-ATP synthase N-terminal domain"/>
    <property type="match status" value="1"/>
</dbReference>
<evidence type="ECO:0000256" key="2">
    <source>
        <dbReference type="ARBA" id="ARBA00004184"/>
    </source>
</evidence>
<evidence type="ECO:0000256" key="5">
    <source>
        <dbReference type="ARBA" id="ARBA00023065"/>
    </source>
</evidence>
<keyword evidence="4 8" id="KW-0813">Transport</keyword>
<dbReference type="NCBIfam" id="TIGR01216">
    <property type="entry name" value="ATP_synt_epsi"/>
    <property type="match status" value="1"/>
</dbReference>
<feature type="domain" description="ATP synthase F1 complex delta/epsilon subunit N-terminal" evidence="9">
    <location>
        <begin position="1"/>
        <end position="81"/>
    </location>
</feature>
<evidence type="ECO:0000256" key="1">
    <source>
        <dbReference type="ARBA" id="ARBA00003543"/>
    </source>
</evidence>
<keyword evidence="8" id="KW-0066">ATP synthesis</keyword>
<accession>I4AGR2</accession>
<evidence type="ECO:0000313" key="11">
    <source>
        <dbReference type="Proteomes" id="UP000006054"/>
    </source>
</evidence>
<dbReference type="EMBL" id="CP003345">
    <property type="protein sequence ID" value="AFM03147.1"/>
    <property type="molecule type" value="Genomic_DNA"/>
</dbReference>
<dbReference type="GO" id="GO:0012505">
    <property type="term" value="C:endomembrane system"/>
    <property type="evidence" value="ECO:0007669"/>
    <property type="project" value="UniProtKB-SubCell"/>
</dbReference>
<dbReference type="KEGG" id="fli:Fleli_0684"/>
<evidence type="ECO:0000259" key="9">
    <source>
        <dbReference type="Pfam" id="PF02823"/>
    </source>
</evidence>
<comment type="function">
    <text evidence="1">Produces ATP from ADP in the presence of a proton gradient across the membrane.</text>
</comment>
<dbReference type="InterPro" id="IPR020546">
    <property type="entry name" value="ATP_synth_F1_dsu/esu_N"/>
</dbReference>
<dbReference type="STRING" id="880071.Fleli_0684"/>
<evidence type="ECO:0000256" key="7">
    <source>
        <dbReference type="ARBA" id="ARBA00023196"/>
    </source>
</evidence>
<evidence type="ECO:0000313" key="10">
    <source>
        <dbReference type="EMBL" id="AFM03147.1"/>
    </source>
</evidence>
<organism evidence="10 11">
    <name type="scientific">Bernardetia litoralis (strain ATCC 23117 / DSM 6794 / NBRC 15988 / NCIMB 1366 / Fx l1 / Sio-4)</name>
    <name type="common">Flexibacter litoralis</name>
    <dbReference type="NCBI Taxonomy" id="880071"/>
    <lineage>
        <taxon>Bacteria</taxon>
        <taxon>Pseudomonadati</taxon>
        <taxon>Bacteroidota</taxon>
        <taxon>Cytophagia</taxon>
        <taxon>Cytophagales</taxon>
        <taxon>Bernardetiaceae</taxon>
        <taxon>Bernardetia</taxon>
    </lineage>
</organism>
<gene>
    <name evidence="10" type="ordered locus">Fleli_0684</name>
</gene>
<dbReference type="AlphaFoldDB" id="I4AGR2"/>
<dbReference type="HOGENOM" id="CLU_084338_4_1_10"/>
<dbReference type="CDD" id="cd12152">
    <property type="entry name" value="F1-ATPase_delta"/>
    <property type="match status" value="1"/>
</dbReference>
<name>I4AGR2_BERLS</name>
<evidence type="ECO:0000256" key="4">
    <source>
        <dbReference type="ARBA" id="ARBA00022448"/>
    </source>
</evidence>
<protein>
    <submittedName>
        <fullName evidence="10">ATP synthase, F1 epsilon subunit</fullName>
    </submittedName>
</protein>
<dbReference type="GO" id="GO:0045259">
    <property type="term" value="C:proton-transporting ATP synthase complex"/>
    <property type="evidence" value="ECO:0007669"/>
    <property type="project" value="UniProtKB-KW"/>
</dbReference>
<dbReference type="eggNOG" id="COG0355">
    <property type="taxonomic scope" value="Bacteria"/>
</dbReference>
<keyword evidence="6" id="KW-0472">Membrane</keyword>
<dbReference type="OrthoDB" id="5294255at2"/>
<evidence type="ECO:0000256" key="8">
    <source>
        <dbReference type="RuleBase" id="RU003656"/>
    </source>
</evidence>
<proteinExistence type="inferred from homology"/>
<evidence type="ECO:0000256" key="6">
    <source>
        <dbReference type="ARBA" id="ARBA00023136"/>
    </source>
</evidence>
<comment type="subcellular location">
    <subcellularLocation>
        <location evidence="2">Endomembrane system</location>
        <topology evidence="2">Peripheral membrane protein</topology>
    </subcellularLocation>
</comment>
<dbReference type="RefSeq" id="WP_014796606.1">
    <property type="nucleotide sequence ID" value="NC_018018.1"/>
</dbReference>
<dbReference type="InterPro" id="IPR036771">
    <property type="entry name" value="ATPsynth_dsu/esu_N"/>
</dbReference>
<dbReference type="GO" id="GO:0046933">
    <property type="term" value="F:proton-transporting ATP synthase activity, rotational mechanism"/>
    <property type="evidence" value="ECO:0007669"/>
    <property type="project" value="InterPro"/>
</dbReference>
<reference evidence="11" key="1">
    <citation type="submission" date="2012-06" db="EMBL/GenBank/DDBJ databases">
        <title>The complete genome of Flexibacter litoralis DSM 6794.</title>
        <authorList>
            <person name="Lucas S."/>
            <person name="Copeland A."/>
            <person name="Lapidus A."/>
            <person name="Glavina del Rio T."/>
            <person name="Dalin E."/>
            <person name="Tice H."/>
            <person name="Bruce D."/>
            <person name="Goodwin L."/>
            <person name="Pitluck S."/>
            <person name="Peters L."/>
            <person name="Ovchinnikova G."/>
            <person name="Lu M."/>
            <person name="Kyrpides N."/>
            <person name="Mavromatis K."/>
            <person name="Ivanova N."/>
            <person name="Brettin T."/>
            <person name="Detter J.C."/>
            <person name="Han C."/>
            <person name="Larimer F."/>
            <person name="Land M."/>
            <person name="Hauser L."/>
            <person name="Markowitz V."/>
            <person name="Cheng J.-F."/>
            <person name="Hugenholtz P."/>
            <person name="Woyke T."/>
            <person name="Wu D."/>
            <person name="Spring S."/>
            <person name="Lang E."/>
            <person name="Kopitz M."/>
            <person name="Brambilla E."/>
            <person name="Klenk H.-P."/>
            <person name="Eisen J.A."/>
        </authorList>
    </citation>
    <scope>NUCLEOTIDE SEQUENCE [LARGE SCALE GENOMIC DNA]</scope>
    <source>
        <strain evidence="11">ATCC 23117 / DSM 6794 / NBRC 15988 / NCIMB 1366 / Sio-4</strain>
    </source>
</reference>
<dbReference type="Gene3D" id="2.60.15.10">
    <property type="entry name" value="F0F1 ATP synthase delta/epsilon subunit, N-terminal"/>
    <property type="match status" value="1"/>
</dbReference>
<sequence>MFLEIITPDDKVFAGQAIGVLVPGSDAKGAFEVLDNHAALVSSLQEGKVKIRTQDGKEIFYVISGGVIEILNNHVIILAESSKLAN</sequence>
<comment type="similarity">
    <text evidence="3 8">Belongs to the ATPase epsilon chain family.</text>
</comment>
<dbReference type="Proteomes" id="UP000006054">
    <property type="component" value="Chromosome"/>
</dbReference>
<keyword evidence="7 8" id="KW-0139">CF(1)</keyword>
<evidence type="ECO:0000256" key="3">
    <source>
        <dbReference type="ARBA" id="ARBA00005712"/>
    </source>
</evidence>